<dbReference type="OrthoDB" id="427518at2759"/>
<dbReference type="VEuPathDB" id="FungiDB:MGG_17753"/>
<dbReference type="AlphaFoldDB" id="G4NHM0"/>
<evidence type="ECO:0000313" key="3">
    <source>
        <dbReference type="EMBL" id="EHA47730.1"/>
    </source>
</evidence>
<dbReference type="InterPro" id="IPR007111">
    <property type="entry name" value="NACHT_NTPase"/>
</dbReference>
<feature type="domain" description="NACHT" evidence="1">
    <location>
        <begin position="111"/>
        <end position="259"/>
    </location>
</feature>
<dbReference type="InterPro" id="IPR055496">
    <property type="entry name" value="DUF7068"/>
</dbReference>
<dbReference type="STRING" id="242507.G4NHM0"/>
<dbReference type="Gene3D" id="3.40.50.300">
    <property type="entry name" value="P-loop containing nucleotide triphosphate hydrolases"/>
    <property type="match status" value="1"/>
</dbReference>
<proteinExistence type="predicted"/>
<evidence type="ECO:0000259" key="2">
    <source>
        <dbReference type="Pfam" id="PF23238"/>
    </source>
</evidence>
<sequence length="460" mass="53203">MQHENLVTPAQIDEVIQYTYTEERCCIKRLNGATLSLELCFINLAVIQHIADKKSRLAADTFSGNNGTETSPFSIPARIKVEIPPQLRQVSFSTLFQPYRHNDGTETRPKRVLIWGRAGMGKTTLCKKIVHDFYHNTLWRDLYTRIVWIPLRNLWRLAESCQSIGDLLKHEFPCRWSVERTHETFHDIADDERTLFLLDGLDEVSSKLADDKILRDLLRRPNIIITSRPHPTRLPLRPDIEMETIGFLPEQVNEYLSRIAGDQAGQIRDFINERPIVRSLAGIPIQLDAICYTWTMKRFPRDNVTMTALYIAISRNLWASSALRLEKKRNGRSLTIPKLELSINWEIEIIVQNEASFLQELAFRGLCEEVTEFSVKDIEAIRKSMHSSDCIHLLFLRVSDSSIPVEDRTFHFIHLTFQEFFAAQYFVLCWSQNKRLLGHQRRQAGARKGLPVQKALGPLP</sequence>
<protein>
    <submittedName>
        <fullName evidence="3">Uncharacterized protein</fullName>
    </submittedName>
</protein>
<dbReference type="HOGENOM" id="CLU_603516_0_0_1"/>
<feature type="domain" description="DUF7068" evidence="2">
    <location>
        <begin position="264"/>
        <end position="296"/>
    </location>
</feature>
<dbReference type="InParanoid" id="G4NHM0"/>
<organism evidence="3 4">
    <name type="scientific">Pyricularia oryzae (strain 70-15 / ATCC MYA-4617 / FGSC 8958)</name>
    <name type="common">Rice blast fungus</name>
    <name type="synonym">Magnaporthe oryzae</name>
    <dbReference type="NCBI Taxonomy" id="242507"/>
    <lineage>
        <taxon>Eukaryota</taxon>
        <taxon>Fungi</taxon>
        <taxon>Dikarya</taxon>
        <taxon>Ascomycota</taxon>
        <taxon>Pezizomycotina</taxon>
        <taxon>Sordariomycetes</taxon>
        <taxon>Sordariomycetidae</taxon>
        <taxon>Magnaporthales</taxon>
        <taxon>Pyriculariaceae</taxon>
        <taxon>Pyricularia</taxon>
    </lineage>
</organism>
<dbReference type="eggNOG" id="KOG2029">
    <property type="taxonomic scope" value="Eukaryota"/>
</dbReference>
<dbReference type="InterPro" id="IPR027417">
    <property type="entry name" value="P-loop_NTPase"/>
</dbReference>
<reference key="2">
    <citation type="submission" date="2011-05" db="EMBL/GenBank/DDBJ databases">
        <title>The Genome Sequence of Magnaporthe oryzae 70-15.</title>
        <authorList>
            <consortium name="The Broad Institute Genome Sequencing Platform"/>
            <person name="Ma L.-J."/>
            <person name="Dead R."/>
            <person name="Young S.K."/>
            <person name="Zeng Q."/>
            <person name="Gargeya S."/>
            <person name="Fitzgerald M."/>
            <person name="Haas B."/>
            <person name="Abouelleil A."/>
            <person name="Alvarado L."/>
            <person name="Arachchi H.M."/>
            <person name="Berlin A."/>
            <person name="Brown A."/>
            <person name="Chapman S.B."/>
            <person name="Chen Z."/>
            <person name="Dunbar C."/>
            <person name="Freedman E."/>
            <person name="Gearin G."/>
            <person name="Gellesch M."/>
            <person name="Goldberg J."/>
            <person name="Griggs A."/>
            <person name="Gujja S."/>
            <person name="Heiman D."/>
            <person name="Howarth C."/>
            <person name="Larson L."/>
            <person name="Lui A."/>
            <person name="MacDonald P.J.P."/>
            <person name="Mehta T."/>
            <person name="Montmayeur A."/>
            <person name="Murphy C."/>
            <person name="Neiman D."/>
            <person name="Pearson M."/>
            <person name="Priest M."/>
            <person name="Roberts A."/>
            <person name="Saif S."/>
            <person name="Shea T."/>
            <person name="Shenoy N."/>
            <person name="Sisk P."/>
            <person name="Stolte C."/>
            <person name="Sykes S."/>
            <person name="Yandava C."/>
            <person name="Wortman J."/>
            <person name="Nusbaum C."/>
            <person name="Birren B."/>
        </authorList>
    </citation>
    <scope>NUCLEOTIDE SEQUENCE</scope>
    <source>
        <strain>70-15</strain>
    </source>
</reference>
<evidence type="ECO:0000259" key="1">
    <source>
        <dbReference type="Pfam" id="PF05729"/>
    </source>
</evidence>
<evidence type="ECO:0000313" key="4">
    <source>
        <dbReference type="Proteomes" id="UP000009058"/>
    </source>
</evidence>
<dbReference type="EMBL" id="CM001236">
    <property type="protein sequence ID" value="EHA47730.1"/>
    <property type="molecule type" value="Genomic_DNA"/>
</dbReference>
<name>G4NHM0_PYRO7</name>
<dbReference type="PANTHER" id="PTHR46312">
    <property type="entry name" value="NACHT DOMAIN-CONTAINING PROTEIN"/>
    <property type="match status" value="1"/>
</dbReference>
<dbReference type="GeneID" id="12987155"/>
<dbReference type="OMA" id="RLDIWEP"/>
<reference evidence="3 4" key="1">
    <citation type="journal article" date="2005" name="Nature">
        <title>The genome sequence of the rice blast fungus Magnaporthe grisea.</title>
        <authorList>
            <person name="Dean R.A."/>
            <person name="Talbot N.J."/>
            <person name="Ebbole D.J."/>
            <person name="Farman M.L."/>
            <person name="Mitchell T.K."/>
            <person name="Orbach M.J."/>
            <person name="Thon M."/>
            <person name="Kulkarni R."/>
            <person name="Xu J.R."/>
            <person name="Pan H."/>
            <person name="Read N.D."/>
            <person name="Lee Y.H."/>
            <person name="Carbone I."/>
            <person name="Brown D."/>
            <person name="Oh Y.Y."/>
            <person name="Donofrio N."/>
            <person name="Jeong J.S."/>
            <person name="Soanes D.M."/>
            <person name="Djonovic S."/>
            <person name="Kolomiets E."/>
            <person name="Rehmeyer C."/>
            <person name="Li W."/>
            <person name="Harding M."/>
            <person name="Kim S."/>
            <person name="Lebrun M.H."/>
            <person name="Bohnert H."/>
            <person name="Coughlan S."/>
            <person name="Butler J."/>
            <person name="Calvo S."/>
            <person name="Ma L.J."/>
            <person name="Nicol R."/>
            <person name="Purcell S."/>
            <person name="Nusbaum C."/>
            <person name="Galagan J.E."/>
            <person name="Birren B.W."/>
        </authorList>
    </citation>
    <scope>NUCLEOTIDE SEQUENCE [LARGE SCALE GENOMIC DNA]</scope>
    <source>
        <strain evidence="4">70-15 / ATCC MYA-4617 / FGSC 8958</strain>
    </source>
</reference>
<dbReference type="KEGG" id="mgr:MGG_17753"/>
<dbReference type="PANTHER" id="PTHR46312:SF2">
    <property type="entry name" value="NUCLEOTIDE-BINDING OLIGOMERIZATION DOMAIN-CONTAINING PROTEIN 2-LIKE"/>
    <property type="match status" value="1"/>
</dbReference>
<dbReference type="SUPFAM" id="SSF52540">
    <property type="entry name" value="P-loop containing nucleoside triphosphate hydrolases"/>
    <property type="match status" value="1"/>
</dbReference>
<dbReference type="RefSeq" id="XP_003720097.1">
    <property type="nucleotide sequence ID" value="XM_003720049.1"/>
</dbReference>
<keyword evidence="4" id="KW-1185">Reference proteome</keyword>
<gene>
    <name evidence="3" type="ORF">MGG_17753</name>
</gene>
<dbReference type="Pfam" id="PF05729">
    <property type="entry name" value="NACHT"/>
    <property type="match status" value="1"/>
</dbReference>
<accession>G4NHM0</accession>
<dbReference type="Proteomes" id="UP000009058">
    <property type="component" value="Chromosome 6"/>
</dbReference>
<dbReference type="Pfam" id="PF23238">
    <property type="entry name" value="DUF7068"/>
    <property type="match status" value="1"/>
</dbReference>